<evidence type="ECO:0000313" key="5">
    <source>
        <dbReference type="Proteomes" id="UP000178107"/>
    </source>
</evidence>
<evidence type="ECO:0000256" key="2">
    <source>
        <dbReference type="SAM" id="Phobius"/>
    </source>
</evidence>
<feature type="region of interest" description="Disordered" evidence="1">
    <location>
        <begin position="615"/>
        <end position="660"/>
    </location>
</feature>
<accession>A0A1G2SZ92</accession>
<feature type="transmembrane region" description="Helical" evidence="2">
    <location>
        <begin position="201"/>
        <end position="223"/>
    </location>
</feature>
<evidence type="ECO:0000256" key="3">
    <source>
        <dbReference type="SAM" id="SignalP"/>
    </source>
</evidence>
<organism evidence="4 5">
    <name type="scientific">Candidatus Zambryskibacteria bacterium RIFCSPHIGHO2_01_FULL_46_25</name>
    <dbReference type="NCBI Taxonomy" id="1802738"/>
    <lineage>
        <taxon>Bacteria</taxon>
        <taxon>Candidatus Zambryskiibacteriota</taxon>
    </lineage>
</organism>
<feature type="transmembrane region" description="Helical" evidence="2">
    <location>
        <begin position="281"/>
        <end position="301"/>
    </location>
</feature>
<keyword evidence="2" id="KW-1133">Transmembrane helix</keyword>
<sequence length="747" mass="80667">MNRYFKKLTAFLLTLSFVFAVSGIVSPQEVAAQIPSIPTTPGIPGDTLPGEQVPAPQEKIGKCIWGSKVQQNITKPACVALAKQDGTIAAWFPNDENKVSNAPSTSDDPGWWVEKVFKPFFGWIVNVVLGFVSLLTGLAGIILNGVIYHTIVNVKENYDKIEGINVAWKTIRDLGNMGFIFVLLYAAITTILGTGKNNKELIVKIVVVAILINFSLFFTKVIIDISNVLALAFYDAIVPGAAATGFSISETGLSHAFTQYLKLTSLFGSSTNGLNLSMSEIITMGIMGSILLLISAFVFFAVALMFIIRYVVLIIVLILSPIAFLSFVLPEMNQYRDQWWKALSGQAFFAPIYFALTWISLKILAGIMGAEKAVFGKAADFSAIGNLGSVASNQAVSGASEGIVATFINFAIVIAFIIISLVIAKEWANKAGPQVGKLTSWATGAAGKATLGVAGWTGRKTIGSWGGNALNDEDLKARARQGDMGARLKLATAGKVAKSSFDMRATGLGGIMGSGKAQKGGWVQDQKDLAKKFEKYKPDKKEIDKYKGYEAENQKKLDVLAEKAITKSNEHTEDEDYLKTLRGTTTKGMDDAAATAHAARIKLTQEKVDEHEKELAKKRKEYAENSSEPTVAETRARRDTNAAQRQSLEKSMENMAVTSEKRNPTLRVAAKIPFTKKIINYAIKGSGYVIGGKDRAAAIRAAAKGKSNAEKIAELAVAEAKEKEKAEGGGEEKPKEEKAEGGEEEKK</sequence>
<feature type="transmembrane region" description="Helical" evidence="2">
    <location>
        <begin position="174"/>
        <end position="195"/>
    </location>
</feature>
<feature type="transmembrane region" description="Helical" evidence="2">
    <location>
        <begin position="120"/>
        <end position="147"/>
    </location>
</feature>
<evidence type="ECO:0000313" key="4">
    <source>
        <dbReference type="EMBL" id="OHA90058.1"/>
    </source>
</evidence>
<feature type="region of interest" description="Disordered" evidence="1">
    <location>
        <begin position="719"/>
        <end position="747"/>
    </location>
</feature>
<feature type="transmembrane region" description="Helical" evidence="2">
    <location>
        <begin position="403"/>
        <end position="424"/>
    </location>
</feature>
<feature type="chain" id="PRO_5009584491" description="TrbL/VirB6 plasmid conjugal transfer protein" evidence="3">
    <location>
        <begin position="28"/>
        <end position="747"/>
    </location>
</feature>
<gene>
    <name evidence="4" type="ORF">A2838_00260</name>
</gene>
<feature type="transmembrane region" description="Helical" evidence="2">
    <location>
        <begin position="307"/>
        <end position="329"/>
    </location>
</feature>
<keyword evidence="2" id="KW-0472">Membrane</keyword>
<reference evidence="4 5" key="1">
    <citation type="journal article" date="2016" name="Nat. Commun.">
        <title>Thousands of microbial genomes shed light on interconnected biogeochemical processes in an aquifer system.</title>
        <authorList>
            <person name="Anantharaman K."/>
            <person name="Brown C.T."/>
            <person name="Hug L.A."/>
            <person name="Sharon I."/>
            <person name="Castelle C.J."/>
            <person name="Probst A.J."/>
            <person name="Thomas B.C."/>
            <person name="Singh A."/>
            <person name="Wilkins M.J."/>
            <person name="Karaoz U."/>
            <person name="Brodie E.L."/>
            <person name="Williams K.H."/>
            <person name="Hubbard S.S."/>
            <person name="Banfield J.F."/>
        </authorList>
    </citation>
    <scope>NUCLEOTIDE SEQUENCE [LARGE SCALE GENOMIC DNA]</scope>
</reference>
<keyword evidence="2" id="KW-0812">Transmembrane</keyword>
<dbReference type="EMBL" id="MHVH01000006">
    <property type="protein sequence ID" value="OHA90058.1"/>
    <property type="molecule type" value="Genomic_DNA"/>
</dbReference>
<comment type="caution">
    <text evidence="4">The sequence shown here is derived from an EMBL/GenBank/DDBJ whole genome shotgun (WGS) entry which is preliminary data.</text>
</comment>
<proteinExistence type="predicted"/>
<evidence type="ECO:0000256" key="1">
    <source>
        <dbReference type="SAM" id="MobiDB-lite"/>
    </source>
</evidence>
<dbReference type="AlphaFoldDB" id="A0A1G2SZ92"/>
<keyword evidence="3" id="KW-0732">Signal</keyword>
<dbReference type="Proteomes" id="UP000178107">
    <property type="component" value="Unassembled WGS sequence"/>
</dbReference>
<feature type="signal peptide" evidence="3">
    <location>
        <begin position="1"/>
        <end position="27"/>
    </location>
</feature>
<name>A0A1G2SZ92_9BACT</name>
<evidence type="ECO:0008006" key="6">
    <source>
        <dbReference type="Google" id="ProtNLM"/>
    </source>
</evidence>
<feature type="transmembrane region" description="Helical" evidence="2">
    <location>
        <begin position="350"/>
        <end position="370"/>
    </location>
</feature>
<protein>
    <recommendedName>
        <fullName evidence="6">TrbL/VirB6 plasmid conjugal transfer protein</fullName>
    </recommendedName>
</protein>